<evidence type="ECO:0000256" key="2">
    <source>
        <dbReference type="SAM" id="MobiDB-lite"/>
    </source>
</evidence>
<dbReference type="EMBL" id="LR134149">
    <property type="protein sequence ID" value="VEA33130.1"/>
    <property type="molecule type" value="Genomic_DNA"/>
</dbReference>
<dbReference type="GO" id="GO:0004888">
    <property type="term" value="F:transmembrane signaling receptor activity"/>
    <property type="evidence" value="ECO:0007669"/>
    <property type="project" value="TreeGrafter"/>
</dbReference>
<dbReference type="PANTHER" id="PTHR43531">
    <property type="entry name" value="PROTEIN ICFG"/>
    <property type="match status" value="1"/>
</dbReference>
<dbReference type="GO" id="GO:0006935">
    <property type="term" value="P:chemotaxis"/>
    <property type="evidence" value="ECO:0007669"/>
    <property type="project" value="TreeGrafter"/>
</dbReference>
<protein>
    <submittedName>
        <fullName evidence="3">Methyl accepting chemotaxis protein II, aspartate sensor-receptor</fullName>
    </submittedName>
</protein>
<sequence length="98" mass="10906">MANWRERVEHMQRSLIDTVTQVREGSDAIYSGTSEIAAGNTDLSSVPNSRPPLWEETAASMEQLTATVKQNADNAVRLPNWRKAPPRPRVMAAKWSTA</sequence>
<comment type="similarity">
    <text evidence="1">Belongs to the methyl-accepting chemotaxis (MCP) protein family.</text>
</comment>
<proteinExistence type="inferred from homology"/>
<dbReference type="Proteomes" id="UP000277214">
    <property type="component" value="Chromosome 1"/>
</dbReference>
<feature type="region of interest" description="Disordered" evidence="2">
    <location>
        <begin position="79"/>
        <end position="98"/>
    </location>
</feature>
<evidence type="ECO:0000313" key="3">
    <source>
        <dbReference type="EMBL" id="VEA33130.1"/>
    </source>
</evidence>
<dbReference type="Gene3D" id="1.10.287.950">
    <property type="entry name" value="Methyl-accepting chemotaxis protein"/>
    <property type="match status" value="1"/>
</dbReference>
<organism evidence="3 4">
    <name type="scientific">Salmonella enterica I</name>
    <dbReference type="NCBI Taxonomy" id="59201"/>
    <lineage>
        <taxon>Bacteria</taxon>
        <taxon>Pseudomonadati</taxon>
        <taxon>Pseudomonadota</taxon>
        <taxon>Gammaproteobacteria</taxon>
        <taxon>Enterobacterales</taxon>
        <taxon>Enterobacteriaceae</taxon>
        <taxon>Salmonella</taxon>
    </lineage>
</organism>
<dbReference type="AlphaFoldDB" id="A0A447P9F4"/>
<dbReference type="PANTHER" id="PTHR43531:SF16">
    <property type="entry name" value="METHYL-ACCEPTING CHEMOTAXIS PROTEIN II"/>
    <property type="match status" value="1"/>
</dbReference>
<evidence type="ECO:0000256" key="1">
    <source>
        <dbReference type="ARBA" id="ARBA00029447"/>
    </source>
</evidence>
<dbReference type="InterPro" id="IPR051310">
    <property type="entry name" value="MCP_chemotaxis"/>
</dbReference>
<accession>A0A447P9F4</accession>
<keyword evidence="3" id="KW-0675">Receptor</keyword>
<gene>
    <name evidence="3" type="primary">cheM_3</name>
    <name evidence="3" type="ORF">NCTC8272_01001</name>
</gene>
<name>A0A447P9F4_SALET</name>
<evidence type="ECO:0000313" key="4">
    <source>
        <dbReference type="Proteomes" id="UP000277214"/>
    </source>
</evidence>
<reference evidence="3 4" key="1">
    <citation type="submission" date="2018-12" db="EMBL/GenBank/DDBJ databases">
        <authorList>
            <consortium name="Pathogen Informatics"/>
        </authorList>
    </citation>
    <scope>NUCLEOTIDE SEQUENCE [LARGE SCALE GENOMIC DNA]</scope>
    <source>
        <strain evidence="3 4">NCTC8272</strain>
    </source>
</reference>
<dbReference type="GO" id="GO:0005886">
    <property type="term" value="C:plasma membrane"/>
    <property type="evidence" value="ECO:0007669"/>
    <property type="project" value="TreeGrafter"/>
</dbReference>